<dbReference type="AlphaFoldDB" id="A0A841AL13"/>
<dbReference type="PROSITE" id="PS51257">
    <property type="entry name" value="PROKAR_LIPOPROTEIN"/>
    <property type="match status" value="1"/>
</dbReference>
<dbReference type="RefSeq" id="WP_184235092.1">
    <property type="nucleotide sequence ID" value="NZ_JACHMJ010000001.1"/>
</dbReference>
<reference evidence="1 2" key="1">
    <citation type="submission" date="2020-08" db="EMBL/GenBank/DDBJ databases">
        <title>Sequencing the genomes of 1000 actinobacteria strains.</title>
        <authorList>
            <person name="Klenk H.-P."/>
        </authorList>
    </citation>
    <scope>NUCLEOTIDE SEQUENCE [LARGE SCALE GENOMIC DNA]</scope>
    <source>
        <strain evidence="1 2">DSM 105784</strain>
    </source>
</reference>
<comment type="caution">
    <text evidence="1">The sequence shown here is derived from an EMBL/GenBank/DDBJ whole genome shotgun (WGS) entry which is preliminary data.</text>
</comment>
<dbReference type="Proteomes" id="UP000536685">
    <property type="component" value="Unassembled WGS sequence"/>
</dbReference>
<sequence length="146" mass="15840">MRSARVLALLLLTVVALSGCARIFAGLNGAEVLREETWTRSDGAACTTRWTLVVINSLDTEEGPIENVREAFGTAEPTADEVDAARDLLATEFRDEFGDPDADDRLRFETYALATALQFSALDQLADEGISGGLDVYELGYTVECD</sequence>
<gene>
    <name evidence="1" type="ORF">HD599_001361</name>
</gene>
<name>A0A841AL13_9MICO</name>
<protein>
    <recommendedName>
        <fullName evidence="3">Lipoprotein</fullName>
    </recommendedName>
</protein>
<proteinExistence type="predicted"/>
<evidence type="ECO:0008006" key="3">
    <source>
        <dbReference type="Google" id="ProtNLM"/>
    </source>
</evidence>
<evidence type="ECO:0000313" key="1">
    <source>
        <dbReference type="EMBL" id="MBB5843038.1"/>
    </source>
</evidence>
<accession>A0A841AL13</accession>
<evidence type="ECO:0000313" key="2">
    <source>
        <dbReference type="Proteomes" id="UP000536685"/>
    </source>
</evidence>
<organism evidence="1 2">
    <name type="scientific">Conyzicola lurida</name>
    <dbReference type="NCBI Taxonomy" id="1172621"/>
    <lineage>
        <taxon>Bacteria</taxon>
        <taxon>Bacillati</taxon>
        <taxon>Actinomycetota</taxon>
        <taxon>Actinomycetes</taxon>
        <taxon>Micrococcales</taxon>
        <taxon>Microbacteriaceae</taxon>
        <taxon>Conyzicola</taxon>
    </lineage>
</organism>
<dbReference type="EMBL" id="JACHMJ010000001">
    <property type="protein sequence ID" value="MBB5843038.1"/>
    <property type="molecule type" value="Genomic_DNA"/>
</dbReference>
<keyword evidence="2" id="KW-1185">Reference proteome</keyword>